<sequence>MNVFVMDNFGPVTKKKSLKKICKTLYINLKEKKYIINDKDKLEENRCSYLIYWACDKLRNIFSDSSKYYNFRDYLNKINNIIRSINNDAVAGKSCYFYLDGNFFQWDEEKYLHNYFKNHGSIKTKYYYDEEKKNIY</sequence>
<gene>
    <name evidence="1" type="ORF">PCYB_001400</name>
</gene>
<name>K6VJ25_PLACD</name>
<organism evidence="1 2">
    <name type="scientific">Plasmodium cynomolgi (strain B)</name>
    <dbReference type="NCBI Taxonomy" id="1120755"/>
    <lineage>
        <taxon>Eukaryota</taxon>
        <taxon>Sar</taxon>
        <taxon>Alveolata</taxon>
        <taxon>Apicomplexa</taxon>
        <taxon>Aconoidasida</taxon>
        <taxon>Haemosporida</taxon>
        <taxon>Plasmodiidae</taxon>
        <taxon>Plasmodium</taxon>
        <taxon>Plasmodium (Plasmodium)</taxon>
    </lineage>
</organism>
<evidence type="ECO:0000313" key="2">
    <source>
        <dbReference type="Proteomes" id="UP000006319"/>
    </source>
</evidence>
<dbReference type="KEGG" id="pcy:PCYB_001400"/>
<reference evidence="1 2" key="1">
    <citation type="journal article" date="2012" name="Nat. Genet.">
        <title>Plasmodium cynomolgi genome sequences provide insight into Plasmodium vivax and the monkey malaria clade.</title>
        <authorList>
            <person name="Tachibana S."/>
            <person name="Sullivan S.A."/>
            <person name="Kawai S."/>
            <person name="Nakamura S."/>
            <person name="Kim H.R."/>
            <person name="Goto N."/>
            <person name="Arisue N."/>
            <person name="Palacpac N.M.Q."/>
            <person name="Honma H."/>
            <person name="Yagi M."/>
            <person name="Tougan T."/>
            <person name="Katakai Y."/>
            <person name="Kaneko O."/>
            <person name="Mita T."/>
            <person name="Kita K."/>
            <person name="Yasutomi Y."/>
            <person name="Sutton P.L."/>
            <person name="Shakhbatyan R."/>
            <person name="Horii T."/>
            <person name="Yasunaga T."/>
            <person name="Barnwell J.W."/>
            <person name="Escalante A.A."/>
            <person name="Carlton J.M."/>
            <person name="Tanabe K."/>
        </authorList>
    </citation>
    <scope>NUCLEOTIDE SEQUENCE [LARGE SCALE GENOMIC DNA]</scope>
    <source>
        <strain evidence="1 2">B</strain>
    </source>
</reference>
<keyword evidence="2" id="KW-1185">Reference proteome</keyword>
<dbReference type="OrthoDB" id="386971at2759"/>
<dbReference type="VEuPathDB" id="PlasmoDB:PCYB_001400"/>
<evidence type="ECO:0008006" key="3">
    <source>
        <dbReference type="Google" id="ProtNLM"/>
    </source>
</evidence>
<dbReference type="EMBL" id="DF157121">
    <property type="protein sequence ID" value="GAB69392.1"/>
    <property type="molecule type" value="Genomic_DNA"/>
</dbReference>
<dbReference type="PhylomeDB" id="K6VJ25"/>
<evidence type="ECO:0000313" key="1">
    <source>
        <dbReference type="EMBL" id="GAB69392.1"/>
    </source>
</evidence>
<dbReference type="InterPro" id="IPR008780">
    <property type="entry name" value="Plasmodium_Vir"/>
</dbReference>
<dbReference type="RefSeq" id="XP_004228329.1">
    <property type="nucleotide sequence ID" value="XM_004228281.1"/>
</dbReference>
<dbReference type="GeneID" id="14696653"/>
<accession>K6VJ25</accession>
<proteinExistence type="predicted"/>
<dbReference type="Pfam" id="PF05795">
    <property type="entry name" value="Plasmodium_Vir"/>
    <property type="match status" value="1"/>
</dbReference>
<dbReference type="AlphaFoldDB" id="K6VJ25"/>
<dbReference type="Proteomes" id="UP000006319">
    <property type="component" value="Unassembled WGS sequence"/>
</dbReference>
<protein>
    <recommendedName>
        <fullName evidence="3">CYIR protein</fullName>
    </recommendedName>
</protein>